<evidence type="ECO:0000313" key="1">
    <source>
        <dbReference type="Proteomes" id="UP000095286"/>
    </source>
</evidence>
<reference evidence="2" key="1">
    <citation type="submission" date="2016-11" db="UniProtKB">
        <authorList>
            <consortium name="WormBaseParasite"/>
        </authorList>
    </citation>
    <scope>IDENTIFICATION</scope>
    <source>
        <strain evidence="2">KR3021</strain>
    </source>
</reference>
<name>A0AC35TJU9_9BILA</name>
<proteinExistence type="predicted"/>
<sequence>MGYTSIKTRSFIPDAKKRGWKAYHTYKQYTQSCSWKGKQYIYNALIRPAMCYGCQTWTLTKGAFHSLEVTERAMLKRIFKLKVRDEDKRERLSSEEKYRICGVTRLRNKAIDLKTKFVGHQMRRHDFSYSKLILDWRFYKKRPTGRPRERYLNMYQKKRQFGVADFDVDCVKVQFEDDYSVETHNNENILPVPPKRNEPCRFVFGGHFKTKGTVKDIDQKEYLVLLSNEDMLLCP</sequence>
<protein>
    <submittedName>
        <fullName evidence="2">Zinc finger, CCHC-type</fullName>
    </submittedName>
</protein>
<evidence type="ECO:0000313" key="2">
    <source>
        <dbReference type="WBParaSite" id="RSKR_0000142600.1"/>
    </source>
</evidence>
<dbReference type="Proteomes" id="UP000095286">
    <property type="component" value="Unplaced"/>
</dbReference>
<organism evidence="1 2">
    <name type="scientific">Rhabditophanes sp. KR3021</name>
    <dbReference type="NCBI Taxonomy" id="114890"/>
    <lineage>
        <taxon>Eukaryota</taxon>
        <taxon>Metazoa</taxon>
        <taxon>Ecdysozoa</taxon>
        <taxon>Nematoda</taxon>
        <taxon>Chromadorea</taxon>
        <taxon>Rhabditida</taxon>
        <taxon>Tylenchina</taxon>
        <taxon>Panagrolaimomorpha</taxon>
        <taxon>Strongyloidoidea</taxon>
        <taxon>Alloionematidae</taxon>
        <taxon>Rhabditophanes</taxon>
    </lineage>
</organism>
<accession>A0AC35TJU9</accession>
<dbReference type="WBParaSite" id="RSKR_0000142600.1">
    <property type="protein sequence ID" value="RSKR_0000142600.1"/>
    <property type="gene ID" value="RSKR_0000142600"/>
</dbReference>